<keyword evidence="3" id="KW-1185">Reference proteome</keyword>
<evidence type="ECO:0000259" key="1">
    <source>
        <dbReference type="Pfam" id="PF02469"/>
    </source>
</evidence>
<proteinExistence type="predicted"/>
<sequence>YSSKQAAEADGGAGGILADLGRYHVLPPIQPLNATWTAPFIRRSVQMTTAVAGGQHSVVGEQEGGRVRLSSPKAAAKVSEQDVYACKGFVQVIDTVLVPWAMNGYP</sequence>
<name>A0A2J8ABY9_9CHLO</name>
<comment type="caution">
    <text evidence="2">The sequence shown here is derived from an EMBL/GenBank/DDBJ whole genome shotgun (WGS) entry which is preliminary data.</text>
</comment>
<gene>
    <name evidence="2" type="ORF">TSOC_003260</name>
</gene>
<dbReference type="Gene3D" id="2.30.180.10">
    <property type="entry name" value="FAS1 domain"/>
    <property type="match status" value="1"/>
</dbReference>
<dbReference type="InterPro" id="IPR036378">
    <property type="entry name" value="FAS1_dom_sf"/>
</dbReference>
<dbReference type="AlphaFoldDB" id="A0A2J8ABY9"/>
<dbReference type="InterPro" id="IPR000782">
    <property type="entry name" value="FAS1_domain"/>
</dbReference>
<accession>A0A2J8ABY9</accession>
<evidence type="ECO:0000313" key="3">
    <source>
        <dbReference type="Proteomes" id="UP000236333"/>
    </source>
</evidence>
<organism evidence="2 3">
    <name type="scientific">Tetrabaena socialis</name>
    <dbReference type="NCBI Taxonomy" id="47790"/>
    <lineage>
        <taxon>Eukaryota</taxon>
        <taxon>Viridiplantae</taxon>
        <taxon>Chlorophyta</taxon>
        <taxon>core chlorophytes</taxon>
        <taxon>Chlorophyceae</taxon>
        <taxon>CS clade</taxon>
        <taxon>Chlamydomonadales</taxon>
        <taxon>Tetrabaenaceae</taxon>
        <taxon>Tetrabaena</taxon>
    </lineage>
</organism>
<dbReference type="SUPFAM" id="SSF82153">
    <property type="entry name" value="FAS1 domain"/>
    <property type="match status" value="1"/>
</dbReference>
<reference evidence="2 3" key="1">
    <citation type="journal article" date="2017" name="Mol. Biol. Evol.">
        <title>The 4-celled Tetrabaena socialis nuclear genome reveals the essential components for genetic control of cell number at the origin of multicellularity in the volvocine lineage.</title>
        <authorList>
            <person name="Featherston J."/>
            <person name="Arakaki Y."/>
            <person name="Hanschen E.R."/>
            <person name="Ferris P.J."/>
            <person name="Michod R.E."/>
            <person name="Olson B.J.S.C."/>
            <person name="Nozaki H."/>
            <person name="Durand P.M."/>
        </authorList>
    </citation>
    <scope>NUCLEOTIDE SEQUENCE [LARGE SCALE GENOMIC DNA]</scope>
    <source>
        <strain evidence="2 3">NIES-571</strain>
    </source>
</reference>
<dbReference type="OrthoDB" id="533923at2759"/>
<dbReference type="Pfam" id="PF02469">
    <property type="entry name" value="Fasciclin"/>
    <property type="match status" value="1"/>
</dbReference>
<evidence type="ECO:0000313" key="2">
    <source>
        <dbReference type="EMBL" id="PNH10039.1"/>
    </source>
</evidence>
<feature type="domain" description="FAS1" evidence="1">
    <location>
        <begin position="22"/>
        <end position="99"/>
    </location>
</feature>
<feature type="non-terminal residue" evidence="2">
    <location>
        <position position="1"/>
    </location>
</feature>
<dbReference type="EMBL" id="PGGS01000069">
    <property type="protein sequence ID" value="PNH10039.1"/>
    <property type="molecule type" value="Genomic_DNA"/>
</dbReference>
<protein>
    <recommendedName>
        <fullName evidence="1">FAS1 domain-containing protein</fullName>
    </recommendedName>
</protein>
<dbReference type="Proteomes" id="UP000236333">
    <property type="component" value="Unassembled WGS sequence"/>
</dbReference>